<dbReference type="PROSITE" id="PS51683">
    <property type="entry name" value="SAM_OMT_II"/>
    <property type="match status" value="1"/>
</dbReference>
<keyword evidence="2 6" id="KW-0808">Transferase</keyword>
<feature type="domain" description="O-methyltransferase dimerisation" evidence="5">
    <location>
        <begin position="76"/>
        <end position="142"/>
    </location>
</feature>
<dbReference type="GO" id="GO:0032259">
    <property type="term" value="P:methylation"/>
    <property type="evidence" value="ECO:0007669"/>
    <property type="project" value="UniProtKB-KW"/>
</dbReference>
<dbReference type="PANTHER" id="PTHR43712:SF5">
    <property type="entry name" value="O-METHYLTRANSFERASE ASQN-RELATED"/>
    <property type="match status" value="1"/>
</dbReference>
<organism evidence="6 7">
    <name type="scientific">Choiromyces venosus 120613-1</name>
    <dbReference type="NCBI Taxonomy" id="1336337"/>
    <lineage>
        <taxon>Eukaryota</taxon>
        <taxon>Fungi</taxon>
        <taxon>Dikarya</taxon>
        <taxon>Ascomycota</taxon>
        <taxon>Pezizomycotina</taxon>
        <taxon>Pezizomycetes</taxon>
        <taxon>Pezizales</taxon>
        <taxon>Tuberaceae</taxon>
        <taxon>Choiromyces</taxon>
    </lineage>
</organism>
<name>A0A3N4J167_9PEZI</name>
<dbReference type="Proteomes" id="UP000276215">
    <property type="component" value="Unassembled WGS sequence"/>
</dbReference>
<keyword evidence="7" id="KW-1185">Reference proteome</keyword>
<proteinExistence type="predicted"/>
<protein>
    <submittedName>
        <fullName evidence="6">S-adenosyl-L-methionine-dependent methyltransferase</fullName>
    </submittedName>
</protein>
<dbReference type="InterPro" id="IPR036388">
    <property type="entry name" value="WH-like_DNA-bd_sf"/>
</dbReference>
<dbReference type="InterPro" id="IPR016461">
    <property type="entry name" value="COMT-like"/>
</dbReference>
<gene>
    <name evidence="6" type="ORF">L873DRAFT_1712034</name>
</gene>
<dbReference type="Gene3D" id="3.40.50.150">
    <property type="entry name" value="Vaccinia Virus protein VP39"/>
    <property type="match status" value="1"/>
</dbReference>
<dbReference type="GO" id="GO:0008171">
    <property type="term" value="F:O-methyltransferase activity"/>
    <property type="evidence" value="ECO:0007669"/>
    <property type="project" value="InterPro"/>
</dbReference>
<dbReference type="InterPro" id="IPR029063">
    <property type="entry name" value="SAM-dependent_MTases_sf"/>
</dbReference>
<dbReference type="PANTHER" id="PTHR43712">
    <property type="entry name" value="PUTATIVE (AFU_ORTHOLOGUE AFUA_4G14580)-RELATED"/>
    <property type="match status" value="1"/>
</dbReference>
<dbReference type="EMBL" id="ML120484">
    <property type="protein sequence ID" value="RPA91906.1"/>
    <property type="molecule type" value="Genomic_DNA"/>
</dbReference>
<keyword evidence="3" id="KW-0949">S-adenosyl-L-methionine</keyword>
<evidence type="ECO:0000259" key="4">
    <source>
        <dbReference type="Pfam" id="PF00891"/>
    </source>
</evidence>
<dbReference type="InterPro" id="IPR001077">
    <property type="entry name" value="COMT_C"/>
</dbReference>
<dbReference type="OrthoDB" id="1535081at2759"/>
<feature type="domain" description="O-methyltransferase C-terminal" evidence="4">
    <location>
        <begin position="182"/>
        <end position="390"/>
    </location>
</feature>
<dbReference type="InterPro" id="IPR036390">
    <property type="entry name" value="WH_DNA-bd_sf"/>
</dbReference>
<evidence type="ECO:0000256" key="2">
    <source>
        <dbReference type="ARBA" id="ARBA00022679"/>
    </source>
</evidence>
<dbReference type="STRING" id="1336337.A0A3N4J167"/>
<dbReference type="SUPFAM" id="SSF46785">
    <property type="entry name" value="Winged helix' DNA-binding domain"/>
    <property type="match status" value="1"/>
</dbReference>
<sequence>MATKTEDINELSNIISTSVKTYLSHVPAPPTLRPAPPVFVTHEVAIQAKEEILLACRRMISLVEGPFETAVGMGVAFMDTIAMKLAYDMKLAQNVPPDGSSISLAELAAKTGAPEETIVRVMRALTLKDVFVETAPGHFAHTGGSADITAMDPMIGHLTEESFSSGPHVSDVLRENNWAVPEDSRKTAFSRAYNTNKNYFEYVYSDNKPMGTRFGKAMQSMSNAGGPANIVALYTPLESAPKGTTLVDIGGGIGHVAVAAAQKFPNIKCVVQDIGMVVGEGRDGLPEELKGRVEFQENDFLKEQLIGGPGVYYYLRHILHDNPDPACRDILSHIVNVMDSSSRILIDESIVDERMGPDGDKFAVIMDLQMLVMCNSKERTEAQWAALLKSTDERLVVEKVWRGKRGGTGIVEARLA</sequence>
<dbReference type="Gene3D" id="1.10.10.10">
    <property type="entry name" value="Winged helix-like DNA-binding domain superfamily/Winged helix DNA-binding domain"/>
    <property type="match status" value="1"/>
</dbReference>
<accession>A0A3N4J167</accession>
<evidence type="ECO:0000259" key="5">
    <source>
        <dbReference type="Pfam" id="PF08100"/>
    </source>
</evidence>
<dbReference type="InterPro" id="IPR012967">
    <property type="entry name" value="COMT_dimerisation"/>
</dbReference>
<dbReference type="Pfam" id="PF00891">
    <property type="entry name" value="Methyltransf_2"/>
    <property type="match status" value="1"/>
</dbReference>
<evidence type="ECO:0000256" key="1">
    <source>
        <dbReference type="ARBA" id="ARBA00022603"/>
    </source>
</evidence>
<dbReference type="Pfam" id="PF08100">
    <property type="entry name" value="Dimerisation"/>
    <property type="match status" value="1"/>
</dbReference>
<evidence type="ECO:0000256" key="3">
    <source>
        <dbReference type="ARBA" id="ARBA00022691"/>
    </source>
</evidence>
<keyword evidence="1 6" id="KW-0489">Methyltransferase</keyword>
<dbReference type="AlphaFoldDB" id="A0A3N4J167"/>
<evidence type="ECO:0000313" key="7">
    <source>
        <dbReference type="Proteomes" id="UP000276215"/>
    </source>
</evidence>
<evidence type="ECO:0000313" key="6">
    <source>
        <dbReference type="EMBL" id="RPA91906.1"/>
    </source>
</evidence>
<dbReference type="SUPFAM" id="SSF53335">
    <property type="entry name" value="S-adenosyl-L-methionine-dependent methyltransferases"/>
    <property type="match status" value="1"/>
</dbReference>
<reference evidence="6 7" key="1">
    <citation type="journal article" date="2018" name="Nat. Ecol. Evol.">
        <title>Pezizomycetes genomes reveal the molecular basis of ectomycorrhizal truffle lifestyle.</title>
        <authorList>
            <person name="Murat C."/>
            <person name="Payen T."/>
            <person name="Noel B."/>
            <person name="Kuo A."/>
            <person name="Morin E."/>
            <person name="Chen J."/>
            <person name="Kohler A."/>
            <person name="Krizsan K."/>
            <person name="Balestrini R."/>
            <person name="Da Silva C."/>
            <person name="Montanini B."/>
            <person name="Hainaut M."/>
            <person name="Levati E."/>
            <person name="Barry K.W."/>
            <person name="Belfiori B."/>
            <person name="Cichocki N."/>
            <person name="Clum A."/>
            <person name="Dockter R.B."/>
            <person name="Fauchery L."/>
            <person name="Guy J."/>
            <person name="Iotti M."/>
            <person name="Le Tacon F."/>
            <person name="Lindquist E.A."/>
            <person name="Lipzen A."/>
            <person name="Malagnac F."/>
            <person name="Mello A."/>
            <person name="Molinier V."/>
            <person name="Miyauchi S."/>
            <person name="Poulain J."/>
            <person name="Riccioni C."/>
            <person name="Rubini A."/>
            <person name="Sitrit Y."/>
            <person name="Splivallo R."/>
            <person name="Traeger S."/>
            <person name="Wang M."/>
            <person name="Zifcakova L."/>
            <person name="Wipf D."/>
            <person name="Zambonelli A."/>
            <person name="Paolocci F."/>
            <person name="Nowrousian M."/>
            <person name="Ottonello S."/>
            <person name="Baldrian P."/>
            <person name="Spatafora J.W."/>
            <person name="Henrissat B."/>
            <person name="Nagy L.G."/>
            <person name="Aury J.M."/>
            <person name="Wincker P."/>
            <person name="Grigoriev I.V."/>
            <person name="Bonfante P."/>
            <person name="Martin F.M."/>
        </authorList>
    </citation>
    <scope>NUCLEOTIDE SEQUENCE [LARGE SCALE GENOMIC DNA]</scope>
    <source>
        <strain evidence="6 7">120613-1</strain>
    </source>
</reference>